<name>A0AAV7NMU0_PLEWA</name>
<dbReference type="Proteomes" id="UP001066276">
    <property type="component" value="Chromosome 8"/>
</dbReference>
<sequence length="382" mass="42489">MAGGISVTLPSLLGQINTSSKVVITPKVSPLKLQYCQKSVKHFGHQIEKGSRRISRERITMILQRSPLTSQRDVRMFLRMVGYCRQWIPNFADIAKPLQQLTHKDVTDPITLDEDQMKAFTELRESLCRAPALGMPDYTKPFTLFCHECDACSLSVLTQVHGDAFRPVAYFSATLEQVAAALQGCLRAVAAVYQSLSRCEGVVMAYPLTVMVPRSVEILLKRTKTQYLTGARLTSHTKRVVCPQDHEEVLLKVPTTVKRVTAPESEKEPTEPEIEPELVEDGSITPVRDKSEEFQEGLQGPISTDIAREPSSAEVLPEADGAEKQSGQVLDQEGERVEADQSQTDLTPPEPVAGPSRQNTIEKEKEKSPILRRILKEGTTRL</sequence>
<dbReference type="Gene3D" id="3.10.20.370">
    <property type="match status" value="1"/>
</dbReference>
<feature type="compositionally biased region" description="Acidic residues" evidence="1">
    <location>
        <begin position="271"/>
        <end position="280"/>
    </location>
</feature>
<dbReference type="Gene3D" id="3.30.70.270">
    <property type="match status" value="1"/>
</dbReference>
<reference evidence="3" key="1">
    <citation type="journal article" date="2022" name="bioRxiv">
        <title>Sequencing and chromosome-scale assembly of the giantPleurodeles waltlgenome.</title>
        <authorList>
            <person name="Brown T."/>
            <person name="Elewa A."/>
            <person name="Iarovenko S."/>
            <person name="Subramanian E."/>
            <person name="Araus A.J."/>
            <person name="Petzold A."/>
            <person name="Susuki M."/>
            <person name="Suzuki K.-i.T."/>
            <person name="Hayashi T."/>
            <person name="Toyoda A."/>
            <person name="Oliveira C."/>
            <person name="Osipova E."/>
            <person name="Leigh N.D."/>
            <person name="Simon A."/>
            <person name="Yun M.H."/>
        </authorList>
    </citation>
    <scope>NUCLEOTIDE SEQUENCE</scope>
    <source>
        <strain evidence="3">20211129_DDA</strain>
        <tissue evidence="3">Liver</tissue>
    </source>
</reference>
<gene>
    <name evidence="3" type="ORF">NDU88_003875</name>
</gene>
<accession>A0AAV7NMU0</accession>
<protein>
    <recommendedName>
        <fullName evidence="2">Reverse transcriptase/retrotransposon-derived protein RNase H-like domain-containing protein</fullName>
    </recommendedName>
</protein>
<evidence type="ECO:0000313" key="3">
    <source>
        <dbReference type="EMBL" id="KAJ1115653.1"/>
    </source>
</evidence>
<dbReference type="InterPro" id="IPR043502">
    <property type="entry name" value="DNA/RNA_pol_sf"/>
</dbReference>
<dbReference type="SUPFAM" id="SSF56672">
    <property type="entry name" value="DNA/RNA polymerases"/>
    <property type="match status" value="1"/>
</dbReference>
<evidence type="ECO:0000313" key="4">
    <source>
        <dbReference type="Proteomes" id="UP001066276"/>
    </source>
</evidence>
<dbReference type="PANTHER" id="PTHR33064:SF37">
    <property type="entry name" value="RIBONUCLEASE H"/>
    <property type="match status" value="1"/>
</dbReference>
<evidence type="ECO:0000259" key="2">
    <source>
        <dbReference type="Pfam" id="PF17919"/>
    </source>
</evidence>
<dbReference type="Pfam" id="PF17919">
    <property type="entry name" value="RT_RNaseH_2"/>
    <property type="match status" value="1"/>
</dbReference>
<dbReference type="InterPro" id="IPR051320">
    <property type="entry name" value="Viral_Replic_Matur_Polypro"/>
</dbReference>
<evidence type="ECO:0000256" key="1">
    <source>
        <dbReference type="SAM" id="MobiDB-lite"/>
    </source>
</evidence>
<proteinExistence type="predicted"/>
<feature type="region of interest" description="Disordered" evidence="1">
    <location>
        <begin position="260"/>
        <end position="382"/>
    </location>
</feature>
<comment type="caution">
    <text evidence="3">The sequence shown here is derived from an EMBL/GenBank/DDBJ whole genome shotgun (WGS) entry which is preliminary data.</text>
</comment>
<feature type="compositionally biased region" description="Basic and acidic residues" evidence="1">
    <location>
        <begin position="360"/>
        <end position="382"/>
    </location>
</feature>
<dbReference type="AlphaFoldDB" id="A0AAV7NMU0"/>
<dbReference type="PANTHER" id="PTHR33064">
    <property type="entry name" value="POL PROTEIN"/>
    <property type="match status" value="1"/>
</dbReference>
<dbReference type="InterPro" id="IPR041577">
    <property type="entry name" value="RT_RNaseH_2"/>
</dbReference>
<feature type="domain" description="Reverse transcriptase/retrotransposon-derived protein RNase H-like" evidence="2">
    <location>
        <begin position="113"/>
        <end position="210"/>
    </location>
</feature>
<keyword evidence="4" id="KW-1185">Reference proteome</keyword>
<organism evidence="3 4">
    <name type="scientific">Pleurodeles waltl</name>
    <name type="common">Iberian ribbed newt</name>
    <dbReference type="NCBI Taxonomy" id="8319"/>
    <lineage>
        <taxon>Eukaryota</taxon>
        <taxon>Metazoa</taxon>
        <taxon>Chordata</taxon>
        <taxon>Craniata</taxon>
        <taxon>Vertebrata</taxon>
        <taxon>Euteleostomi</taxon>
        <taxon>Amphibia</taxon>
        <taxon>Batrachia</taxon>
        <taxon>Caudata</taxon>
        <taxon>Salamandroidea</taxon>
        <taxon>Salamandridae</taxon>
        <taxon>Pleurodelinae</taxon>
        <taxon>Pleurodeles</taxon>
    </lineage>
</organism>
<dbReference type="InterPro" id="IPR043128">
    <property type="entry name" value="Rev_trsase/Diguanyl_cyclase"/>
</dbReference>
<dbReference type="EMBL" id="JANPWB010000012">
    <property type="protein sequence ID" value="KAJ1115653.1"/>
    <property type="molecule type" value="Genomic_DNA"/>
</dbReference>